<name>A0A4Q7IKE2_9GAMM</name>
<comment type="caution">
    <text evidence="1">The sequence shown here is derived from an EMBL/GenBank/DDBJ whole genome shotgun (WGS) entry which is preliminary data.</text>
</comment>
<protein>
    <submittedName>
        <fullName evidence="1">Uncharacterized protein</fullName>
    </submittedName>
</protein>
<dbReference type="AlphaFoldDB" id="A0A4Q7IKE2"/>
<sequence length="120" mass="14050">MIHMPHGWVILKFTNEYDVFFKIFASWRGGYLGGDSWRLSSGSYERPRLSDCSKYWIWHQTSGSCYKLAIHGENQYSSFTEIALCEILNASNEKRIIKRISMTELLDSFNNSIKPERDEN</sequence>
<dbReference type="RefSeq" id="WP_130256497.1">
    <property type="nucleotide sequence ID" value="NZ_PPSX01000064.1"/>
</dbReference>
<accession>A0A4Q7IKE2</accession>
<dbReference type="Proteomes" id="UP000291338">
    <property type="component" value="Unassembled WGS sequence"/>
</dbReference>
<evidence type="ECO:0000313" key="2">
    <source>
        <dbReference type="Proteomes" id="UP000291338"/>
    </source>
</evidence>
<gene>
    <name evidence="1" type="ORF">C1E23_15785</name>
</gene>
<dbReference type="EMBL" id="PPSX01000064">
    <property type="protein sequence ID" value="RZQ52151.1"/>
    <property type="molecule type" value="Genomic_DNA"/>
</dbReference>
<proteinExistence type="predicted"/>
<organism evidence="1 2">
    <name type="scientific">Pseudoalteromonas phenolica</name>
    <dbReference type="NCBI Taxonomy" id="161398"/>
    <lineage>
        <taxon>Bacteria</taxon>
        <taxon>Pseudomonadati</taxon>
        <taxon>Pseudomonadota</taxon>
        <taxon>Gammaproteobacteria</taxon>
        <taxon>Alteromonadales</taxon>
        <taxon>Pseudoalteromonadaceae</taxon>
        <taxon>Pseudoalteromonas</taxon>
    </lineage>
</organism>
<reference evidence="1 2" key="1">
    <citation type="submission" date="2018-01" db="EMBL/GenBank/DDBJ databases">
        <title>Co-occurrence of chitin degradation, pigmentation and bioactivity in marine Pseudoalteromonas.</title>
        <authorList>
            <person name="Paulsen S."/>
            <person name="Gram L."/>
            <person name="Machado H."/>
        </authorList>
    </citation>
    <scope>NUCLEOTIDE SEQUENCE [LARGE SCALE GENOMIC DNA]</scope>
    <source>
        <strain evidence="1 2">S3898</strain>
    </source>
</reference>
<evidence type="ECO:0000313" key="1">
    <source>
        <dbReference type="EMBL" id="RZQ52151.1"/>
    </source>
</evidence>